<gene>
    <name evidence="1" type="ORF">E2R66_15505</name>
</gene>
<dbReference type="EMBL" id="SOZE01000015">
    <property type="protein sequence ID" value="TFF36558.1"/>
    <property type="molecule type" value="Genomic_DNA"/>
</dbReference>
<dbReference type="AlphaFoldDB" id="A0A4Y8SC60"/>
<dbReference type="OrthoDB" id="1494556at2"/>
<accession>A0A4Y8SC60</accession>
<dbReference type="InterPro" id="IPR036388">
    <property type="entry name" value="WH-like_DNA-bd_sf"/>
</dbReference>
<dbReference type="SUPFAM" id="SSF46689">
    <property type="entry name" value="Homeodomain-like"/>
    <property type="match status" value="1"/>
</dbReference>
<dbReference type="PANTHER" id="PTHR34849">
    <property type="entry name" value="SSL5025 PROTEIN"/>
    <property type="match status" value="1"/>
</dbReference>
<dbReference type="Gene3D" id="1.10.10.10">
    <property type="entry name" value="Winged helix-like DNA-binding domain superfamily/Winged helix DNA-binding domain"/>
    <property type="match status" value="1"/>
</dbReference>
<name>A0A4Y8SC60_9SPHI</name>
<reference evidence="1 2" key="1">
    <citation type="journal article" date="2017" name="Int. J. Syst. Evol. Microbiol.">
        <title>Mucilaginibacterpsychrotolerans sp. nov., isolated from peatlands.</title>
        <authorList>
            <person name="Deng Y."/>
            <person name="Shen L."/>
            <person name="Xu B."/>
            <person name="Liu Y."/>
            <person name="Gu Z."/>
            <person name="Liu H."/>
            <person name="Zhou Y."/>
        </authorList>
    </citation>
    <scope>NUCLEOTIDE SEQUENCE [LARGE SCALE GENOMIC DNA]</scope>
    <source>
        <strain evidence="1 2">NH7-4</strain>
    </source>
</reference>
<dbReference type="InterPro" id="IPR007367">
    <property type="entry name" value="DUF433"/>
</dbReference>
<dbReference type="PANTHER" id="PTHR34849:SF3">
    <property type="entry name" value="SSR2962 PROTEIN"/>
    <property type="match status" value="1"/>
</dbReference>
<dbReference type="Proteomes" id="UP000297540">
    <property type="component" value="Unassembled WGS sequence"/>
</dbReference>
<evidence type="ECO:0000313" key="2">
    <source>
        <dbReference type="Proteomes" id="UP000297540"/>
    </source>
</evidence>
<keyword evidence="2" id="KW-1185">Reference proteome</keyword>
<protein>
    <submittedName>
        <fullName evidence="1">DUF433 domain-containing protein</fullName>
    </submittedName>
</protein>
<sequence length="80" mass="8859">MNDIQKALLSRITFIPDLLSGKPTIRGMRFPVSDILELLSSGLSDAEILEQHPILEKEDIKAALFYASLKIKNTVVIHAA</sequence>
<organism evidence="1 2">
    <name type="scientific">Mucilaginibacter psychrotolerans</name>
    <dbReference type="NCBI Taxonomy" id="1524096"/>
    <lineage>
        <taxon>Bacteria</taxon>
        <taxon>Pseudomonadati</taxon>
        <taxon>Bacteroidota</taxon>
        <taxon>Sphingobacteriia</taxon>
        <taxon>Sphingobacteriales</taxon>
        <taxon>Sphingobacteriaceae</taxon>
        <taxon>Mucilaginibacter</taxon>
    </lineage>
</organism>
<evidence type="ECO:0000313" key="1">
    <source>
        <dbReference type="EMBL" id="TFF36558.1"/>
    </source>
</evidence>
<comment type="caution">
    <text evidence="1">The sequence shown here is derived from an EMBL/GenBank/DDBJ whole genome shotgun (WGS) entry which is preliminary data.</text>
</comment>
<dbReference type="Pfam" id="PF04255">
    <property type="entry name" value="DUF433"/>
    <property type="match status" value="1"/>
</dbReference>
<proteinExistence type="predicted"/>
<dbReference type="InterPro" id="IPR009057">
    <property type="entry name" value="Homeodomain-like_sf"/>
</dbReference>
<dbReference type="RefSeq" id="WP_133235234.1">
    <property type="nucleotide sequence ID" value="NZ_SOZE01000015.1"/>
</dbReference>